<comment type="caution">
    <text evidence="5">The sequence shown here is derived from an EMBL/GenBank/DDBJ whole genome shotgun (WGS) entry which is preliminary data.</text>
</comment>
<dbReference type="Proteomes" id="UP000652198">
    <property type="component" value="Unassembled WGS sequence"/>
</dbReference>
<name>A0ABX2BHM9_9BURK</name>
<evidence type="ECO:0000256" key="2">
    <source>
        <dbReference type="ARBA" id="ARBA00022598"/>
    </source>
</evidence>
<gene>
    <name evidence="5" type="ORF">GNZ12_02725</name>
</gene>
<evidence type="ECO:0000259" key="3">
    <source>
        <dbReference type="Pfam" id="PF00501"/>
    </source>
</evidence>
<protein>
    <submittedName>
        <fullName evidence="5">AMP-binding protein</fullName>
    </submittedName>
</protein>
<dbReference type="PROSITE" id="PS00455">
    <property type="entry name" value="AMP_BINDING"/>
    <property type="match status" value="1"/>
</dbReference>
<dbReference type="RefSeq" id="WP_172308884.1">
    <property type="nucleotide sequence ID" value="NZ_WOEY01000013.1"/>
</dbReference>
<dbReference type="Pfam" id="PF00501">
    <property type="entry name" value="AMP-binding"/>
    <property type="match status" value="1"/>
</dbReference>
<dbReference type="EMBL" id="WOEY01000013">
    <property type="protein sequence ID" value="NPT40251.1"/>
    <property type="molecule type" value="Genomic_DNA"/>
</dbReference>
<comment type="similarity">
    <text evidence="1">Belongs to the ATP-dependent AMP-binding enzyme family.</text>
</comment>
<dbReference type="InterPro" id="IPR045851">
    <property type="entry name" value="AMP-bd_C_sf"/>
</dbReference>
<dbReference type="Gene3D" id="3.30.300.30">
    <property type="match status" value="1"/>
</dbReference>
<dbReference type="SUPFAM" id="SSF56801">
    <property type="entry name" value="Acetyl-CoA synthetase-like"/>
    <property type="match status" value="1"/>
</dbReference>
<evidence type="ECO:0000313" key="5">
    <source>
        <dbReference type="EMBL" id="NPT40251.1"/>
    </source>
</evidence>
<dbReference type="InterPro" id="IPR042099">
    <property type="entry name" value="ANL_N_sf"/>
</dbReference>
<dbReference type="PANTHER" id="PTHR43201">
    <property type="entry name" value="ACYL-COA SYNTHETASE"/>
    <property type="match status" value="1"/>
</dbReference>
<feature type="domain" description="AMP-dependent synthetase/ligase" evidence="3">
    <location>
        <begin position="15"/>
        <end position="382"/>
    </location>
</feature>
<organism evidence="5 6">
    <name type="scientific">Paraburkholderia solitsugae</name>
    <dbReference type="NCBI Taxonomy" id="2675748"/>
    <lineage>
        <taxon>Bacteria</taxon>
        <taxon>Pseudomonadati</taxon>
        <taxon>Pseudomonadota</taxon>
        <taxon>Betaproteobacteria</taxon>
        <taxon>Burkholderiales</taxon>
        <taxon>Burkholderiaceae</taxon>
        <taxon>Paraburkholderia</taxon>
    </lineage>
</organism>
<evidence type="ECO:0000256" key="1">
    <source>
        <dbReference type="ARBA" id="ARBA00006432"/>
    </source>
</evidence>
<dbReference type="Gene3D" id="3.40.50.12780">
    <property type="entry name" value="N-terminal domain of ligase-like"/>
    <property type="match status" value="1"/>
</dbReference>
<sequence>MSGLETFGTVSDALARRARDAGQSLAVSFPLEGERLTFEDWDKYATQVGKGLLESGLQPGDRLALWSQNSIAWLITCLAAARAGLILVPINTYFGEGELVYALRQSGAKAIALSKSFRSKSYFDVFSGARQKVPDVGVTVVLDGEESGCLSLAALRDIGRASDRTLPDVPPSAPAVIIYTSGTTGYPKGATLTHEAVMAQGALSSRRLGMRSDDRVTCVIPMFHSASYCTAVPGCLFTGATYIGQDAFNVTSMLQVIESEKATVHFAVPTTLSALLDHPDRASYDLSSLRVGTCGGMDVDAAVLRRCAAEFIPGIVQIYGLSEVSAIAACGDPNDPDRFDNCGQSLNGYRIRVVDPNNGLEVARGISGEIQISSPYAMREYFEMPEETKATFSDDGWVKTGDIGFLREDTKLVVSGGRLKDMIIRGGENIYPAEIERVLTAYPGVEQVAVFGIKDAYYGEIVAAAIIGNDELSVSDLDRHCREQLSSYKVPVKYFRMERFPLTASGKVRKVELREMATNDQLFGL</sequence>
<dbReference type="Pfam" id="PF13193">
    <property type="entry name" value="AMP-binding_C"/>
    <property type="match status" value="1"/>
</dbReference>
<keyword evidence="2" id="KW-0436">Ligase</keyword>
<dbReference type="PANTHER" id="PTHR43201:SF5">
    <property type="entry name" value="MEDIUM-CHAIN ACYL-COA LIGASE ACSF2, MITOCHONDRIAL"/>
    <property type="match status" value="1"/>
</dbReference>
<accession>A0ABX2BHM9</accession>
<dbReference type="InterPro" id="IPR000873">
    <property type="entry name" value="AMP-dep_synth/lig_dom"/>
</dbReference>
<evidence type="ECO:0000259" key="4">
    <source>
        <dbReference type="Pfam" id="PF13193"/>
    </source>
</evidence>
<dbReference type="InterPro" id="IPR020845">
    <property type="entry name" value="AMP-binding_CS"/>
</dbReference>
<reference evidence="5 6" key="1">
    <citation type="submission" date="2019-11" db="EMBL/GenBank/DDBJ databases">
        <title>Metabolism of dissolved organic matter in forest soils.</title>
        <authorList>
            <person name="Cyle K.T."/>
            <person name="Wilhelm R.C."/>
            <person name="Martinez C.E."/>
        </authorList>
    </citation>
    <scope>NUCLEOTIDE SEQUENCE [LARGE SCALE GENOMIC DNA]</scope>
    <source>
        <strain evidence="5 6">1N</strain>
    </source>
</reference>
<feature type="domain" description="AMP-binding enzyme C-terminal" evidence="4">
    <location>
        <begin position="434"/>
        <end position="507"/>
    </location>
</feature>
<keyword evidence="6" id="KW-1185">Reference proteome</keyword>
<proteinExistence type="inferred from homology"/>
<dbReference type="InterPro" id="IPR025110">
    <property type="entry name" value="AMP-bd_C"/>
</dbReference>
<evidence type="ECO:0000313" key="6">
    <source>
        <dbReference type="Proteomes" id="UP000652198"/>
    </source>
</evidence>